<accession>A0A8K0JL89</accession>
<dbReference type="PANTHER" id="PTHR48051">
    <property type="match status" value="1"/>
</dbReference>
<dbReference type="AlphaFoldDB" id="A0A8K0JL89"/>
<dbReference type="OrthoDB" id="660555at2759"/>
<dbReference type="SMART" id="SM00369">
    <property type="entry name" value="LRR_TYP"/>
    <property type="match status" value="2"/>
</dbReference>
<dbReference type="GO" id="GO:0005737">
    <property type="term" value="C:cytoplasm"/>
    <property type="evidence" value="ECO:0007669"/>
    <property type="project" value="TreeGrafter"/>
</dbReference>
<dbReference type="PANTHER" id="PTHR48051:SF1">
    <property type="entry name" value="RAS SUPPRESSOR PROTEIN 1"/>
    <property type="match status" value="1"/>
</dbReference>
<proteinExistence type="predicted"/>
<feature type="compositionally biased region" description="Polar residues" evidence="3">
    <location>
        <begin position="255"/>
        <end position="265"/>
    </location>
</feature>
<feature type="compositionally biased region" description="Low complexity" evidence="3">
    <location>
        <begin position="196"/>
        <end position="208"/>
    </location>
</feature>
<feature type="compositionally biased region" description="Low complexity" evidence="3">
    <location>
        <begin position="226"/>
        <end position="243"/>
    </location>
</feature>
<keyword evidence="2" id="KW-0677">Repeat</keyword>
<evidence type="ECO:0000313" key="4">
    <source>
        <dbReference type="EMBL" id="KAG7531540.1"/>
    </source>
</evidence>
<feature type="compositionally biased region" description="Basic and acidic residues" evidence="3">
    <location>
        <begin position="708"/>
        <end position="720"/>
    </location>
</feature>
<feature type="compositionally biased region" description="Acidic residues" evidence="3">
    <location>
        <begin position="294"/>
        <end position="309"/>
    </location>
</feature>
<organism evidence="4 5">
    <name type="scientific">Filobasidium floriforme</name>
    <dbReference type="NCBI Taxonomy" id="5210"/>
    <lineage>
        <taxon>Eukaryota</taxon>
        <taxon>Fungi</taxon>
        <taxon>Dikarya</taxon>
        <taxon>Basidiomycota</taxon>
        <taxon>Agaricomycotina</taxon>
        <taxon>Tremellomycetes</taxon>
        <taxon>Filobasidiales</taxon>
        <taxon>Filobasidiaceae</taxon>
        <taxon>Filobasidium</taxon>
    </lineage>
</organism>
<dbReference type="InterPro" id="IPR032675">
    <property type="entry name" value="LRR_dom_sf"/>
</dbReference>
<dbReference type="Gene3D" id="3.80.10.10">
    <property type="entry name" value="Ribonuclease Inhibitor"/>
    <property type="match status" value="1"/>
</dbReference>
<feature type="region of interest" description="Disordered" evidence="3">
    <location>
        <begin position="691"/>
        <end position="728"/>
    </location>
</feature>
<feature type="compositionally biased region" description="Low complexity" evidence="3">
    <location>
        <begin position="382"/>
        <end position="414"/>
    </location>
</feature>
<feature type="region of interest" description="Disordered" evidence="3">
    <location>
        <begin position="84"/>
        <end position="115"/>
    </location>
</feature>
<name>A0A8K0JL89_9TREE</name>
<gene>
    <name evidence="4" type="ORF">FFLO_04280</name>
</gene>
<dbReference type="InterPro" id="IPR003591">
    <property type="entry name" value="Leu-rich_rpt_typical-subtyp"/>
</dbReference>
<dbReference type="InterPro" id="IPR050216">
    <property type="entry name" value="LRR_domain-containing"/>
</dbReference>
<feature type="region of interest" description="Disordered" evidence="3">
    <location>
        <begin position="168"/>
        <end position="435"/>
    </location>
</feature>
<keyword evidence="1" id="KW-0433">Leucine-rich repeat</keyword>
<dbReference type="Proteomes" id="UP000812966">
    <property type="component" value="Unassembled WGS sequence"/>
</dbReference>
<comment type="caution">
    <text evidence="4">The sequence shown here is derived from an EMBL/GenBank/DDBJ whole genome shotgun (WGS) entry which is preliminary data.</text>
</comment>
<evidence type="ECO:0000256" key="1">
    <source>
        <dbReference type="ARBA" id="ARBA00022614"/>
    </source>
</evidence>
<dbReference type="PROSITE" id="PS51450">
    <property type="entry name" value="LRR"/>
    <property type="match status" value="1"/>
</dbReference>
<dbReference type="SUPFAM" id="SSF52075">
    <property type="entry name" value="Outer arm dynein light chain 1"/>
    <property type="match status" value="1"/>
</dbReference>
<feature type="compositionally biased region" description="Basic and acidic residues" evidence="3">
    <location>
        <begin position="48"/>
        <end position="59"/>
    </location>
</feature>
<evidence type="ECO:0000256" key="3">
    <source>
        <dbReference type="SAM" id="MobiDB-lite"/>
    </source>
</evidence>
<feature type="compositionally biased region" description="Low complexity" evidence="3">
    <location>
        <begin position="94"/>
        <end position="107"/>
    </location>
</feature>
<keyword evidence="5" id="KW-1185">Reference proteome</keyword>
<reference evidence="4" key="1">
    <citation type="submission" date="2020-04" db="EMBL/GenBank/DDBJ databases">
        <title>Analysis of mating type loci in Filobasidium floriforme.</title>
        <authorList>
            <person name="Nowrousian M."/>
        </authorList>
    </citation>
    <scope>NUCLEOTIDE SEQUENCE</scope>
    <source>
        <strain evidence="4">CBS 6242</strain>
    </source>
</reference>
<feature type="compositionally biased region" description="Polar residues" evidence="3">
    <location>
        <begin position="8"/>
        <end position="36"/>
    </location>
</feature>
<feature type="region of interest" description="Disordered" evidence="3">
    <location>
        <begin position="1"/>
        <end position="69"/>
    </location>
</feature>
<feature type="region of interest" description="Disordered" evidence="3">
    <location>
        <begin position="467"/>
        <end position="496"/>
    </location>
</feature>
<dbReference type="Pfam" id="PF13855">
    <property type="entry name" value="LRR_8"/>
    <property type="match status" value="1"/>
</dbReference>
<evidence type="ECO:0000313" key="5">
    <source>
        <dbReference type="Proteomes" id="UP000812966"/>
    </source>
</evidence>
<protein>
    <submittedName>
        <fullName evidence="4">Uncharacterized protein</fullName>
    </submittedName>
</protein>
<dbReference type="InterPro" id="IPR001611">
    <property type="entry name" value="Leu-rich_rpt"/>
</dbReference>
<sequence>MAFPHPFSASSKPLPSADYWSTTNPLPFAATLNQGPLFSGTDFNGKGKGRERERSREQEEWQNGSAAVRRSDLAQGLAQLDLQSIRPLPPPRSPGSSSTFSPTPTEKSLPDDDDEELDPQLLAERKIAHCIALDEPRLDLTGMGLQYLPDDIANMRYIFHLERRTSVSMSGTAKGEGIGVGDRDPYRTPPGSPSVNRGSSARANNRASPAGYHLRGPDYHRPWARSTSLPASMLPTPTSSSMTFGETEGGLISPWRQNLRGSYSNPLGLGPPPSTRSGGAFGGFLPPGSPVLERDDENIDDDEVNEGDGDGPAGFPRRNASKSKQPSSSLKDRGAVMGRRNLTAPASSKLRVRFGAEHNSPDATASTSTGPGADPAREGGFRSDSSSDAGSSTRSGSSSRASSASNPAARSSTPQGRPVGLPTTPTTPTRSPVGHAVRSTIASTVHPTRQAGTFASAKSLSAVTFGRSPRAPDTFGGERTMRRTPSGFYERPGETSWSGEGGSDLALYLGHNAISCLPSSLFLLTNLTVLSLRANKLERLPAGVGQLKRLKELNVSNNSIRSFPPSLLDLSELTVFNCINNPLVRTDSRIEPSGRRLAPLAIKLDEEMMGSQVPSLHSLCLARLLSTSEPDHMPPLLSRFDWSPEGGENHALQSPENLHKHLKYLSLDNCARVIQALRSASDAKQARAYEYSLPDNISSPGKRRPQRNRNDRGSSLKEDAADNPFFSPCPNPSHYQGGIAKLSKWVYLQSPAEERIQFVEVAGEKNIPIKWEGCCRGCLDFLVEAEPAEQDTDGFDVAVLDDADPIPWATQL</sequence>
<feature type="compositionally biased region" description="Polar residues" evidence="3">
    <location>
        <begin position="361"/>
        <end position="370"/>
    </location>
</feature>
<evidence type="ECO:0000256" key="2">
    <source>
        <dbReference type="ARBA" id="ARBA00022737"/>
    </source>
</evidence>
<dbReference type="EMBL" id="JABELV010000088">
    <property type="protein sequence ID" value="KAG7531540.1"/>
    <property type="molecule type" value="Genomic_DNA"/>
</dbReference>